<accession>A0ABR3GKQ1</accession>
<reference evidence="11 12" key="1">
    <citation type="submission" date="2024-02" db="EMBL/GenBank/DDBJ databases">
        <title>Discinaceae phylogenomics.</title>
        <authorList>
            <person name="Dirks A.C."/>
            <person name="James T.Y."/>
        </authorList>
    </citation>
    <scope>NUCLEOTIDE SEQUENCE [LARGE SCALE GENOMIC DNA]</scope>
    <source>
        <strain evidence="11 12">ACD0624</strain>
    </source>
</reference>
<evidence type="ECO:0000256" key="10">
    <source>
        <dbReference type="SAM" id="MobiDB-lite"/>
    </source>
</evidence>
<dbReference type="HAMAP" id="MF_00692">
    <property type="entry name" value="SelO"/>
    <property type="match status" value="1"/>
</dbReference>
<sequence>MTSTPINSLRNETSSIKRDLFQEGVIRPIDFPGVSLQNLLKSNVFTSKLPPDPTFPTPESSEKAPRKSLGPRMVQNALYTFVRPSVAEPNPELLATSIAAFRTLGLAPSEAETPEFIRLVSGNGGFEDDVYPWAQCYGGWQFGQWAGQLGDGRAISLFEATNPHTRERYELQLKGAGTTPYSRFADGRAVLRSSIREFVVSEYLHSIGIPSTRALSLTLLPSEFAVRERLEPCAVVSRFAQSWIRIGTFDLLRNRGDRVTLRKLADYVRDEVLQLPPHKAEEGKGNRYEEMYRDIVRRNAETVAKWQAYAFMNGVLNTDNTSVLGLSLDFGPFAFMDDFDPNYTPNHDDHLLRYSYKNQPTIIWWNLVRLAEDTAELFGSLDPDDPIFAAEGVQTPEEGAALVARAEAIIESAGEDYRAAFLSEYRRVMGLKLGLRNVQPEDMDALFSPLLELLEAVGLDYHHFFRRLSHMPVLAGTPEQKLEWAGTFLQHDGAHGGFKKEVALEMITAWLELYINRLRTDEVPETERMRGMAAVNPNFVPRNWVLEEIIARVEKDGDREVLGRVMEMVQRPFEDAWEGIGEDAERWTGDVPKAKRATQCSCSS</sequence>
<evidence type="ECO:0000313" key="12">
    <source>
        <dbReference type="Proteomes" id="UP001447188"/>
    </source>
</evidence>
<evidence type="ECO:0000256" key="8">
    <source>
        <dbReference type="ARBA" id="ARBA00022842"/>
    </source>
</evidence>
<dbReference type="EMBL" id="JBBBZM010000048">
    <property type="protein sequence ID" value="KAL0636515.1"/>
    <property type="molecule type" value="Genomic_DNA"/>
</dbReference>
<comment type="similarity">
    <text evidence="2">Belongs to the SELO family.</text>
</comment>
<keyword evidence="7" id="KW-0067">ATP-binding</keyword>
<evidence type="ECO:0000256" key="6">
    <source>
        <dbReference type="ARBA" id="ARBA00022741"/>
    </source>
</evidence>
<dbReference type="PANTHER" id="PTHR32057">
    <property type="entry name" value="PROTEIN ADENYLYLTRANSFERASE SELO, MITOCHONDRIAL"/>
    <property type="match status" value="1"/>
</dbReference>
<name>A0ABR3GKQ1_9PEZI</name>
<proteinExistence type="inferred from homology"/>
<keyword evidence="5" id="KW-0479">Metal-binding</keyword>
<evidence type="ECO:0000256" key="1">
    <source>
        <dbReference type="ARBA" id="ARBA00001946"/>
    </source>
</evidence>
<feature type="region of interest" description="Disordered" evidence="10">
    <location>
        <begin position="47"/>
        <end position="69"/>
    </location>
</feature>
<evidence type="ECO:0000256" key="4">
    <source>
        <dbReference type="ARBA" id="ARBA00022695"/>
    </source>
</evidence>
<keyword evidence="4" id="KW-0548">Nucleotidyltransferase</keyword>
<keyword evidence="12" id="KW-1185">Reference proteome</keyword>
<evidence type="ECO:0000256" key="9">
    <source>
        <dbReference type="ARBA" id="ARBA00031547"/>
    </source>
</evidence>
<keyword evidence="3" id="KW-0808">Transferase</keyword>
<evidence type="ECO:0000256" key="3">
    <source>
        <dbReference type="ARBA" id="ARBA00022679"/>
    </source>
</evidence>
<dbReference type="PANTHER" id="PTHR32057:SF14">
    <property type="entry name" value="PROTEIN ADENYLYLTRANSFERASE SELO, MITOCHONDRIAL"/>
    <property type="match status" value="1"/>
</dbReference>
<evidence type="ECO:0000256" key="2">
    <source>
        <dbReference type="ARBA" id="ARBA00009747"/>
    </source>
</evidence>
<gene>
    <name evidence="11" type="ORF">Q9L58_004467</name>
</gene>
<organism evidence="11 12">
    <name type="scientific">Discina gigas</name>
    <dbReference type="NCBI Taxonomy" id="1032678"/>
    <lineage>
        <taxon>Eukaryota</taxon>
        <taxon>Fungi</taxon>
        <taxon>Dikarya</taxon>
        <taxon>Ascomycota</taxon>
        <taxon>Pezizomycotina</taxon>
        <taxon>Pezizomycetes</taxon>
        <taxon>Pezizales</taxon>
        <taxon>Discinaceae</taxon>
        <taxon>Discina</taxon>
    </lineage>
</organism>
<comment type="caution">
    <text evidence="11">The sequence shown here is derived from an EMBL/GenBank/DDBJ whole genome shotgun (WGS) entry which is preliminary data.</text>
</comment>
<evidence type="ECO:0000256" key="5">
    <source>
        <dbReference type="ARBA" id="ARBA00022723"/>
    </source>
</evidence>
<evidence type="ECO:0000313" key="11">
    <source>
        <dbReference type="EMBL" id="KAL0636515.1"/>
    </source>
</evidence>
<keyword evidence="6" id="KW-0547">Nucleotide-binding</keyword>
<dbReference type="Proteomes" id="UP001447188">
    <property type="component" value="Unassembled WGS sequence"/>
</dbReference>
<dbReference type="Pfam" id="PF02696">
    <property type="entry name" value="SelO"/>
    <property type="match status" value="1"/>
</dbReference>
<keyword evidence="8" id="KW-0460">Magnesium</keyword>
<dbReference type="InterPro" id="IPR003846">
    <property type="entry name" value="SelO"/>
</dbReference>
<comment type="cofactor">
    <cofactor evidence="1">
        <name>Mg(2+)</name>
        <dbReference type="ChEBI" id="CHEBI:18420"/>
    </cofactor>
</comment>
<protein>
    <recommendedName>
        <fullName evidence="9">Selenoprotein O</fullName>
    </recommendedName>
</protein>
<evidence type="ECO:0000256" key="7">
    <source>
        <dbReference type="ARBA" id="ARBA00022840"/>
    </source>
</evidence>